<comment type="caution">
    <text evidence="2">The sequence shown here is derived from an EMBL/GenBank/DDBJ whole genome shotgun (WGS) entry which is preliminary data.</text>
</comment>
<reference evidence="3" key="1">
    <citation type="submission" date="2015-03" db="EMBL/GenBank/DDBJ databases">
        <authorList>
            <consortium name="Pathogen Informatics"/>
        </authorList>
    </citation>
    <scope>NUCLEOTIDE SEQUENCE [LARGE SCALE GENOMIC DNA]</scope>
    <source>
        <strain evidence="3">N09902308</strain>
    </source>
</reference>
<feature type="region of interest" description="Disordered" evidence="1">
    <location>
        <begin position="1"/>
        <end position="28"/>
    </location>
</feature>
<dbReference type="EMBL" id="CSBK01002060">
    <property type="protein sequence ID" value="COZ45087.1"/>
    <property type="molecule type" value="Genomic_DNA"/>
</dbReference>
<name>A0A916LDS2_MYCTX</name>
<dbReference type="Proteomes" id="UP000039021">
    <property type="component" value="Unassembled WGS sequence"/>
</dbReference>
<sequence>MERLGFADPAERITLNFSDQPGDPTGRFAISGQPEQEVLPGIGIEVDASHSSPPAISRSSSTDLVKAECPALSRATASINRLAFSGERSR</sequence>
<feature type="compositionally biased region" description="Basic and acidic residues" evidence="1">
    <location>
        <begin position="1"/>
        <end position="11"/>
    </location>
</feature>
<proteinExistence type="predicted"/>
<evidence type="ECO:0000256" key="1">
    <source>
        <dbReference type="SAM" id="MobiDB-lite"/>
    </source>
</evidence>
<organism evidence="2 3">
    <name type="scientific">Mycobacterium tuberculosis</name>
    <dbReference type="NCBI Taxonomy" id="1773"/>
    <lineage>
        <taxon>Bacteria</taxon>
        <taxon>Bacillati</taxon>
        <taxon>Actinomycetota</taxon>
        <taxon>Actinomycetes</taxon>
        <taxon>Mycobacteriales</taxon>
        <taxon>Mycobacteriaceae</taxon>
        <taxon>Mycobacterium</taxon>
        <taxon>Mycobacterium tuberculosis complex</taxon>
    </lineage>
</organism>
<protein>
    <submittedName>
        <fullName evidence="2">Uncharacterized protein</fullName>
    </submittedName>
</protein>
<accession>A0A916LDS2</accession>
<evidence type="ECO:0000313" key="2">
    <source>
        <dbReference type="EMBL" id="COZ45087.1"/>
    </source>
</evidence>
<evidence type="ECO:0000313" key="3">
    <source>
        <dbReference type="Proteomes" id="UP000039021"/>
    </source>
</evidence>
<dbReference type="AlphaFoldDB" id="A0A916LDS2"/>
<gene>
    <name evidence="2" type="ORF">ERS007739_03769</name>
</gene>